<gene>
    <name evidence="2" type="ORF">L1274_000764</name>
</gene>
<sequence>MKLTKAERATLASMFVGRCAYCGDPLGGRWHADHKDPVLRGYAEPSAENPTGILHTHRDVIDNMMPSCAPCNLDKASYTLEQWRTKLEGSAASLTRYSSTYRHAFRFGLVRPVAERVTFHFERATEVQP</sequence>
<accession>A0ABT1GET7</accession>
<dbReference type="Gene3D" id="1.10.30.50">
    <property type="match status" value="1"/>
</dbReference>
<evidence type="ECO:0000259" key="1">
    <source>
        <dbReference type="SMART" id="SM00507"/>
    </source>
</evidence>
<dbReference type="InterPro" id="IPR003615">
    <property type="entry name" value="HNH_nuc"/>
</dbReference>
<protein>
    <recommendedName>
        <fullName evidence="1">HNH nuclease domain-containing protein</fullName>
    </recommendedName>
</protein>
<name>A0ABT1GET7_9BURK</name>
<dbReference type="EMBL" id="JALJZU010000001">
    <property type="protein sequence ID" value="MCP2007076.1"/>
    <property type="molecule type" value="Genomic_DNA"/>
</dbReference>
<evidence type="ECO:0000313" key="2">
    <source>
        <dbReference type="EMBL" id="MCP2007076.1"/>
    </source>
</evidence>
<comment type="caution">
    <text evidence="2">The sequence shown here is derived from an EMBL/GenBank/DDBJ whole genome shotgun (WGS) entry which is preliminary data.</text>
</comment>
<feature type="domain" description="HNH nuclease" evidence="1">
    <location>
        <begin position="5"/>
        <end position="73"/>
    </location>
</feature>
<dbReference type="SMART" id="SM00507">
    <property type="entry name" value="HNHc"/>
    <property type="match status" value="1"/>
</dbReference>
<reference evidence="2" key="1">
    <citation type="submission" date="2022-03" db="EMBL/GenBank/DDBJ databases">
        <title>Genome Encyclopedia of Bacteria and Archaea VI: Functional Genomics of Type Strains.</title>
        <authorList>
            <person name="Whitman W."/>
        </authorList>
    </citation>
    <scope>NUCLEOTIDE SEQUENCE</scope>
    <source>
        <strain evidence="2">HSC-15S17</strain>
    </source>
</reference>
<proteinExistence type="predicted"/>
<keyword evidence="3" id="KW-1185">Reference proteome</keyword>
<organism evidence="2 3">
    <name type="scientific">Duganella violaceipulchra</name>
    <dbReference type="NCBI Taxonomy" id="2849652"/>
    <lineage>
        <taxon>Bacteria</taxon>
        <taxon>Pseudomonadati</taxon>
        <taxon>Pseudomonadota</taxon>
        <taxon>Betaproteobacteria</taxon>
        <taxon>Burkholderiales</taxon>
        <taxon>Oxalobacteraceae</taxon>
        <taxon>Telluria group</taxon>
        <taxon>Duganella</taxon>
    </lineage>
</organism>
<dbReference type="CDD" id="cd00085">
    <property type="entry name" value="HNHc"/>
    <property type="match status" value="1"/>
</dbReference>
<evidence type="ECO:0000313" key="3">
    <source>
        <dbReference type="Proteomes" id="UP001162889"/>
    </source>
</evidence>
<dbReference type="Proteomes" id="UP001162889">
    <property type="component" value="Unassembled WGS sequence"/>
</dbReference>
<dbReference type="RefSeq" id="WP_262311685.1">
    <property type="nucleotide sequence ID" value="NZ_JAHTGR010000006.1"/>
</dbReference>